<dbReference type="Pfam" id="PF21941">
    <property type="entry name" value="SMEK_N"/>
    <property type="match status" value="1"/>
</dbReference>
<evidence type="ECO:0000313" key="2">
    <source>
        <dbReference type="EMBL" id="MEL3956165.1"/>
    </source>
</evidence>
<proteinExistence type="predicted"/>
<dbReference type="EMBL" id="JBBYAK010000001">
    <property type="protein sequence ID" value="MEL3956165.1"/>
    <property type="molecule type" value="Genomic_DNA"/>
</dbReference>
<organism evidence="2 3">
    <name type="scientific">Caldifermentibacillus hisashii</name>
    <dbReference type="NCBI Taxonomy" id="996558"/>
    <lineage>
        <taxon>Bacteria</taxon>
        <taxon>Bacillati</taxon>
        <taxon>Bacillota</taxon>
        <taxon>Bacilli</taxon>
        <taxon>Bacillales</taxon>
        <taxon>Bacillaceae</taxon>
        <taxon>Caldifermentibacillus</taxon>
    </lineage>
</organism>
<comment type="caution">
    <text evidence="2">The sequence shown here is derived from an EMBL/GenBank/DDBJ whole genome shotgun (WGS) entry which is preliminary data.</text>
</comment>
<dbReference type="NCBIfam" id="NF033859">
    <property type="entry name" value="SMEK_N"/>
    <property type="match status" value="1"/>
</dbReference>
<dbReference type="InterPro" id="IPR047740">
    <property type="entry name" value="SMEK_dom"/>
</dbReference>
<evidence type="ECO:0000259" key="1">
    <source>
        <dbReference type="Pfam" id="PF21941"/>
    </source>
</evidence>
<gene>
    <name evidence="2" type="ORF">NST17_02915</name>
</gene>
<accession>A0ABU9JUM6</accession>
<keyword evidence="3" id="KW-1185">Reference proteome</keyword>
<dbReference type="Proteomes" id="UP001459714">
    <property type="component" value="Unassembled WGS sequence"/>
</dbReference>
<dbReference type="RefSeq" id="WP_342019653.1">
    <property type="nucleotide sequence ID" value="NZ_CP155466.1"/>
</dbReference>
<name>A0ABU9JUM6_9BACI</name>
<protein>
    <submittedName>
        <fullName evidence="2">SMEK domain-containing protein</fullName>
    </submittedName>
</protein>
<evidence type="ECO:0000313" key="3">
    <source>
        <dbReference type="Proteomes" id="UP001459714"/>
    </source>
</evidence>
<feature type="domain" description="SMEK" evidence="1">
    <location>
        <begin position="11"/>
        <end position="156"/>
    </location>
</feature>
<reference evidence="2 3" key="1">
    <citation type="submission" date="2024-03" db="EMBL/GenBank/DDBJ databases">
        <title>Bacilli Hybrid Assemblies.</title>
        <authorList>
            <person name="Kovac J."/>
        </authorList>
    </citation>
    <scope>NUCLEOTIDE SEQUENCE [LARGE SCALE GENOMIC DNA]</scope>
    <source>
        <strain evidence="2 3">FSL M8-0022</strain>
    </source>
</reference>
<sequence length="345" mass="40910">MIRRLEEIEDIMKGISLLQYYIKFSSNKLGLHDINKACEPFFCELFNILWDTKYKRLEYEEKNYPGIDLGDKKNRFSIQITTDGSKQKLWNTIEKFESHKLYKKYDLLLHFVVGEKHYSVKKSDEIQFKKVKHNIFLTNRKTDDFEYKIQIMDLMDLILLIDEEESNKVSNVHKFISENINAQIEGFQRQLYKIEPKRLNRFTANAFINSCGITNPVERKEILKDIQNLAENINELDENGRRFLYRVLATYKNKKSTSYNRDIIMDPRVVQRHLGIGDEILQTELKLLDHAELLDVDTLEYDGMLKLRYYDAEGNDLLSDVYNFCLANNRSLEKLILVPDFSQLD</sequence>